<feature type="region of interest" description="Disordered" evidence="1">
    <location>
        <begin position="1"/>
        <end position="30"/>
    </location>
</feature>
<name>A0A392VAX5_9FABA</name>
<feature type="non-terminal residue" evidence="2">
    <location>
        <position position="1"/>
    </location>
</feature>
<dbReference type="Proteomes" id="UP000265520">
    <property type="component" value="Unassembled WGS sequence"/>
</dbReference>
<proteinExistence type="predicted"/>
<evidence type="ECO:0000256" key="1">
    <source>
        <dbReference type="SAM" id="MobiDB-lite"/>
    </source>
</evidence>
<reference evidence="2 3" key="1">
    <citation type="journal article" date="2018" name="Front. Plant Sci.">
        <title>Red Clover (Trifolium pratense) and Zigzag Clover (T. medium) - A Picture of Genomic Similarities and Differences.</title>
        <authorList>
            <person name="Dluhosova J."/>
            <person name="Istvanek J."/>
            <person name="Nedelnik J."/>
            <person name="Repkova J."/>
        </authorList>
    </citation>
    <scope>NUCLEOTIDE SEQUENCE [LARGE SCALE GENOMIC DNA]</scope>
    <source>
        <strain evidence="3">cv. 10/8</strain>
        <tissue evidence="2">Leaf</tissue>
    </source>
</reference>
<organism evidence="2 3">
    <name type="scientific">Trifolium medium</name>
    <dbReference type="NCBI Taxonomy" id="97028"/>
    <lineage>
        <taxon>Eukaryota</taxon>
        <taxon>Viridiplantae</taxon>
        <taxon>Streptophyta</taxon>
        <taxon>Embryophyta</taxon>
        <taxon>Tracheophyta</taxon>
        <taxon>Spermatophyta</taxon>
        <taxon>Magnoliopsida</taxon>
        <taxon>eudicotyledons</taxon>
        <taxon>Gunneridae</taxon>
        <taxon>Pentapetalae</taxon>
        <taxon>rosids</taxon>
        <taxon>fabids</taxon>
        <taxon>Fabales</taxon>
        <taxon>Fabaceae</taxon>
        <taxon>Papilionoideae</taxon>
        <taxon>50 kb inversion clade</taxon>
        <taxon>NPAAA clade</taxon>
        <taxon>Hologalegina</taxon>
        <taxon>IRL clade</taxon>
        <taxon>Trifolieae</taxon>
        <taxon>Trifolium</taxon>
    </lineage>
</organism>
<sequence>EDDQPASEGKGKEKIVSAADNSPLKKSGKDKAEVVVKEREKRKEKKGCCFWY</sequence>
<protein>
    <submittedName>
        <fullName evidence="2">Uncharacterized protein</fullName>
    </submittedName>
</protein>
<dbReference type="EMBL" id="LXQA011071653">
    <property type="protein sequence ID" value="MCI83630.1"/>
    <property type="molecule type" value="Genomic_DNA"/>
</dbReference>
<evidence type="ECO:0000313" key="2">
    <source>
        <dbReference type="EMBL" id="MCI83630.1"/>
    </source>
</evidence>
<comment type="caution">
    <text evidence="2">The sequence shown here is derived from an EMBL/GenBank/DDBJ whole genome shotgun (WGS) entry which is preliminary data.</text>
</comment>
<evidence type="ECO:0000313" key="3">
    <source>
        <dbReference type="Proteomes" id="UP000265520"/>
    </source>
</evidence>
<keyword evidence="3" id="KW-1185">Reference proteome</keyword>
<dbReference type="AlphaFoldDB" id="A0A392VAX5"/>
<accession>A0A392VAX5</accession>